<keyword evidence="1" id="KW-0472">Membrane</keyword>
<dbReference type="Pfam" id="PF26604">
    <property type="entry name" value="CBU_0592"/>
    <property type="match status" value="1"/>
</dbReference>
<gene>
    <name evidence="3" type="ORF">ATO11_08250</name>
</gene>
<accession>A0A0L1JS16</accession>
<evidence type="ECO:0000259" key="2">
    <source>
        <dbReference type="Pfam" id="PF26604"/>
    </source>
</evidence>
<reference evidence="3 4" key="1">
    <citation type="journal article" date="2015" name="Int. J. Syst. Evol. Microbiol.">
        <title>Aestuariivita atlantica sp. nov., isolated from deep sea sediment of the Atlantic Ocean.</title>
        <authorList>
            <person name="Li G."/>
            <person name="Lai Q."/>
            <person name="Du Y."/>
            <person name="Liu X."/>
            <person name="Sun F."/>
            <person name="Shao Z."/>
        </authorList>
    </citation>
    <scope>NUCLEOTIDE SEQUENCE [LARGE SCALE GENOMIC DNA]</scope>
    <source>
        <strain evidence="3 4">22II-S11-z3</strain>
    </source>
</reference>
<dbReference type="OrthoDB" id="7868845at2"/>
<keyword evidence="4" id="KW-1185">Reference proteome</keyword>
<feature type="transmembrane region" description="Helical" evidence="1">
    <location>
        <begin position="38"/>
        <end position="55"/>
    </location>
</feature>
<proteinExistence type="predicted"/>
<feature type="domain" description="CBU-0592-like" evidence="2">
    <location>
        <begin position="8"/>
        <end position="83"/>
    </location>
</feature>
<evidence type="ECO:0000256" key="1">
    <source>
        <dbReference type="SAM" id="Phobius"/>
    </source>
</evidence>
<keyword evidence="1" id="KW-1133">Transmembrane helix</keyword>
<feature type="transmembrane region" description="Helical" evidence="1">
    <location>
        <begin position="61"/>
        <end position="80"/>
    </location>
</feature>
<dbReference type="AlphaFoldDB" id="A0A0L1JS16"/>
<dbReference type="NCBIfam" id="NF047864">
    <property type="entry name" value="CBU_0592_membra"/>
    <property type="match status" value="1"/>
</dbReference>
<dbReference type="STRING" id="1317121.ATO11_08250"/>
<dbReference type="EMBL" id="AQQZ01000003">
    <property type="protein sequence ID" value="KNG94203.1"/>
    <property type="molecule type" value="Genomic_DNA"/>
</dbReference>
<feature type="transmembrane region" description="Helical" evidence="1">
    <location>
        <begin position="6"/>
        <end position="26"/>
    </location>
</feature>
<dbReference type="RefSeq" id="WP_050530354.1">
    <property type="nucleotide sequence ID" value="NZ_AQQZ01000003.1"/>
</dbReference>
<organism evidence="3 4">
    <name type="scientific">Pseudaestuariivita atlantica</name>
    <dbReference type="NCBI Taxonomy" id="1317121"/>
    <lineage>
        <taxon>Bacteria</taxon>
        <taxon>Pseudomonadati</taxon>
        <taxon>Pseudomonadota</taxon>
        <taxon>Alphaproteobacteria</taxon>
        <taxon>Rhodobacterales</taxon>
        <taxon>Paracoccaceae</taxon>
        <taxon>Pseudaestuariivita</taxon>
    </lineage>
</organism>
<keyword evidence="1" id="KW-0812">Transmembrane</keyword>
<evidence type="ECO:0000313" key="4">
    <source>
        <dbReference type="Proteomes" id="UP000036938"/>
    </source>
</evidence>
<comment type="caution">
    <text evidence="3">The sequence shown here is derived from an EMBL/GenBank/DDBJ whole genome shotgun (WGS) entry which is preliminary data.</text>
</comment>
<dbReference type="InterPro" id="IPR058058">
    <property type="entry name" value="CBU_0592-like"/>
</dbReference>
<evidence type="ECO:0000313" key="3">
    <source>
        <dbReference type="EMBL" id="KNG94203.1"/>
    </source>
</evidence>
<name>A0A0L1JS16_9RHOB</name>
<sequence length="83" mass="9050">MIADFTVADWIGVAGSFTIAGAYLAVTRGWVDAARPTFHLINLSGAVMILFSLYFRPNPGAILIEVLWVAIASIGLLAWWRGR</sequence>
<dbReference type="Proteomes" id="UP000036938">
    <property type="component" value="Unassembled WGS sequence"/>
</dbReference>
<protein>
    <recommendedName>
        <fullName evidence="2">CBU-0592-like domain-containing protein</fullName>
    </recommendedName>
</protein>